<evidence type="ECO:0000256" key="2">
    <source>
        <dbReference type="ARBA" id="ARBA00004418"/>
    </source>
</evidence>
<keyword evidence="9" id="KW-0574">Periplasm</keyword>
<keyword evidence="11" id="KW-0720">Serine protease</keyword>
<keyword evidence="12" id="KW-0346">Stress response</keyword>
<comment type="catalytic activity">
    <reaction evidence="1">
        <text>Acts on substrates that are at least partially unfolded. The cleavage site P1 residue is normally between a pair of hydrophobic residues, such as Val-|-Val.</text>
        <dbReference type="EC" id="3.4.21.107"/>
    </reaction>
</comment>
<reference evidence="15 16" key="1">
    <citation type="journal article" date="2019" name="Int. J. Syst. Evol. Microbiol.">
        <title>The Global Catalogue of Microorganisms (GCM) 10K type strain sequencing project: providing services to taxonomists for standard genome sequencing and annotation.</title>
        <authorList>
            <consortium name="The Broad Institute Genomics Platform"/>
            <consortium name="The Broad Institute Genome Sequencing Center for Infectious Disease"/>
            <person name="Wu L."/>
            <person name="Ma J."/>
        </authorList>
    </citation>
    <scope>NUCLEOTIDE SEQUENCE [LARGE SCALE GENOMIC DNA]</scope>
    <source>
        <strain evidence="15 16">JCM 15089</strain>
    </source>
</reference>
<evidence type="ECO:0000256" key="11">
    <source>
        <dbReference type="ARBA" id="ARBA00022825"/>
    </source>
</evidence>
<comment type="subcellular location">
    <subcellularLocation>
        <location evidence="2">Periplasm</location>
    </subcellularLocation>
</comment>
<dbReference type="PANTHER" id="PTHR22939:SF130">
    <property type="entry name" value="PERIPLASMIC SERINE ENDOPROTEASE DEGP-LIKE-RELATED"/>
    <property type="match status" value="1"/>
</dbReference>
<dbReference type="InterPro" id="IPR036034">
    <property type="entry name" value="PDZ_sf"/>
</dbReference>
<dbReference type="SUPFAM" id="SSF50156">
    <property type="entry name" value="PDZ domain-like"/>
    <property type="match status" value="2"/>
</dbReference>
<evidence type="ECO:0000256" key="9">
    <source>
        <dbReference type="ARBA" id="ARBA00022764"/>
    </source>
</evidence>
<dbReference type="Pfam" id="PF17820">
    <property type="entry name" value="PDZ_6"/>
    <property type="match status" value="1"/>
</dbReference>
<dbReference type="Gene3D" id="2.40.10.120">
    <property type="match status" value="1"/>
</dbReference>
<sequence length="520" mass="54102">MNKEQVMAYVKRNKAVLAGSAAAAVILVSFGAYALLPDRSADVGTAARYEAPERGSAAAPPRMMENGTPFSFADLVERVSPAVVSVTAEEKVAQAEGGDMPDGFREFFRQFGGRGMPQMKPQVRKATSMGSGFIIDKNGLIVTNNHVVDGATKIKVKLPDGRTFDAKLVGTDPATDVALLRVKSDKPLPTVEFGNDRALRVGDWVVAVGNPFGLSNTVTAGIVSSIGRDIGNAEQPYTDFIQIDAPINRGNSGGPTFDLRGQVIGMNSMIFSPTGGSIGIGFAIPSSTIKDVVAALETHGRVSRGWLGVQIQPVTPEIASSLGLSDPKGALVATIVPDSPAARSGVRQGDVIVAINGKDVADAHDVTRRVASLAAGKAAAFTILRDGQRQTVNITIGVRKETQLAANFDPQSGAPAGVTATGKAMGLGLSALTPEVRRAYNLDESVQGVLVTQVDPDSNAAEQGLQPGDVVVSIRNKAVHSPQDVEKGVAAAKSAGQKSVLLLVSTDGTPHFVAVPIDRT</sequence>
<comment type="similarity">
    <text evidence="3">Belongs to the peptidase S1C family.</text>
</comment>
<gene>
    <name evidence="15" type="ORF">GCM10008942_13740</name>
</gene>
<comment type="caution">
    <text evidence="15">The sequence shown here is derived from an EMBL/GenBank/DDBJ whole genome shotgun (WGS) entry which is preliminary data.</text>
</comment>
<feature type="domain" description="PDZ" evidence="14">
    <location>
        <begin position="422"/>
        <end position="507"/>
    </location>
</feature>
<dbReference type="NCBIfam" id="TIGR02037">
    <property type="entry name" value="degP_htrA_DO"/>
    <property type="match status" value="1"/>
</dbReference>
<keyword evidence="6" id="KW-0645">Protease</keyword>
<evidence type="ECO:0000313" key="16">
    <source>
        <dbReference type="Proteomes" id="UP001499951"/>
    </source>
</evidence>
<dbReference type="Pfam" id="PF13365">
    <property type="entry name" value="Trypsin_2"/>
    <property type="match status" value="1"/>
</dbReference>
<name>A0ABN1EHC8_9PROT</name>
<evidence type="ECO:0000256" key="1">
    <source>
        <dbReference type="ARBA" id="ARBA00001772"/>
    </source>
</evidence>
<dbReference type="InterPro" id="IPR009003">
    <property type="entry name" value="Peptidase_S1_PA"/>
</dbReference>
<evidence type="ECO:0000256" key="10">
    <source>
        <dbReference type="ARBA" id="ARBA00022801"/>
    </source>
</evidence>
<evidence type="ECO:0000256" key="13">
    <source>
        <dbReference type="ARBA" id="ARBA00032850"/>
    </source>
</evidence>
<organism evidence="15 16">
    <name type="scientific">Rhizomicrobium electricum</name>
    <dbReference type="NCBI Taxonomy" id="480070"/>
    <lineage>
        <taxon>Bacteria</taxon>
        <taxon>Pseudomonadati</taxon>
        <taxon>Pseudomonadota</taxon>
        <taxon>Alphaproteobacteria</taxon>
        <taxon>Micropepsales</taxon>
        <taxon>Micropepsaceae</taxon>
        <taxon>Rhizomicrobium</taxon>
    </lineage>
</organism>
<evidence type="ECO:0000256" key="7">
    <source>
        <dbReference type="ARBA" id="ARBA00022729"/>
    </source>
</evidence>
<feature type="domain" description="PDZ" evidence="14">
    <location>
        <begin position="301"/>
        <end position="360"/>
    </location>
</feature>
<dbReference type="PRINTS" id="PR00834">
    <property type="entry name" value="PROTEASES2C"/>
</dbReference>
<keyword evidence="8" id="KW-0677">Repeat</keyword>
<dbReference type="InterPro" id="IPR011782">
    <property type="entry name" value="Pept_S1C_Do"/>
</dbReference>
<keyword evidence="16" id="KW-1185">Reference proteome</keyword>
<dbReference type="SMART" id="SM00228">
    <property type="entry name" value="PDZ"/>
    <property type="match status" value="2"/>
</dbReference>
<evidence type="ECO:0000256" key="12">
    <source>
        <dbReference type="ARBA" id="ARBA00023016"/>
    </source>
</evidence>
<dbReference type="Gene3D" id="2.30.42.10">
    <property type="match status" value="2"/>
</dbReference>
<evidence type="ECO:0000313" key="15">
    <source>
        <dbReference type="EMBL" id="GAA0566551.1"/>
    </source>
</evidence>
<dbReference type="PANTHER" id="PTHR22939">
    <property type="entry name" value="SERINE PROTEASE FAMILY S1C HTRA-RELATED"/>
    <property type="match status" value="1"/>
</dbReference>
<dbReference type="InterPro" id="IPR041489">
    <property type="entry name" value="PDZ_6"/>
</dbReference>
<dbReference type="Pfam" id="PF13180">
    <property type="entry name" value="PDZ_2"/>
    <property type="match status" value="1"/>
</dbReference>
<evidence type="ECO:0000256" key="6">
    <source>
        <dbReference type="ARBA" id="ARBA00022670"/>
    </source>
</evidence>
<dbReference type="Proteomes" id="UP001499951">
    <property type="component" value="Unassembled WGS sequence"/>
</dbReference>
<keyword evidence="7" id="KW-0732">Signal</keyword>
<evidence type="ECO:0000259" key="14">
    <source>
        <dbReference type="PROSITE" id="PS50106"/>
    </source>
</evidence>
<keyword evidence="10" id="KW-0378">Hydrolase</keyword>
<dbReference type="InterPro" id="IPR001940">
    <property type="entry name" value="Peptidase_S1C"/>
</dbReference>
<evidence type="ECO:0000256" key="3">
    <source>
        <dbReference type="ARBA" id="ARBA00010541"/>
    </source>
</evidence>
<evidence type="ECO:0000256" key="4">
    <source>
        <dbReference type="ARBA" id="ARBA00013035"/>
    </source>
</evidence>
<dbReference type="EC" id="3.4.21.107" evidence="4"/>
<dbReference type="PROSITE" id="PS50106">
    <property type="entry name" value="PDZ"/>
    <property type="match status" value="2"/>
</dbReference>
<proteinExistence type="inferred from homology"/>
<accession>A0ABN1EHC8</accession>
<dbReference type="InterPro" id="IPR001478">
    <property type="entry name" value="PDZ"/>
</dbReference>
<protein>
    <recommendedName>
        <fullName evidence="5">Probable periplasmic serine endoprotease DegP-like</fullName>
        <ecNumber evidence="4">3.4.21.107</ecNumber>
    </recommendedName>
    <alternativeName>
        <fullName evidence="13">Protease Do</fullName>
    </alternativeName>
</protein>
<evidence type="ECO:0000256" key="8">
    <source>
        <dbReference type="ARBA" id="ARBA00022737"/>
    </source>
</evidence>
<evidence type="ECO:0000256" key="5">
    <source>
        <dbReference type="ARBA" id="ARBA00013958"/>
    </source>
</evidence>
<dbReference type="EMBL" id="BAAADD010000003">
    <property type="protein sequence ID" value="GAA0566551.1"/>
    <property type="molecule type" value="Genomic_DNA"/>
</dbReference>
<dbReference type="SUPFAM" id="SSF50494">
    <property type="entry name" value="Trypsin-like serine proteases"/>
    <property type="match status" value="1"/>
</dbReference>
<dbReference type="CDD" id="cd10839">
    <property type="entry name" value="cpPDZ1_DegP-like"/>
    <property type="match status" value="1"/>
</dbReference>